<protein>
    <submittedName>
        <fullName evidence="1">Uncharacterized protein</fullName>
    </submittedName>
</protein>
<keyword evidence="2" id="KW-1185">Reference proteome</keyword>
<dbReference type="HOGENOM" id="CLU_2741725_0_0_1"/>
<accession>A0A0D0BWE7</accession>
<dbReference type="InParanoid" id="A0A0D0BWE7"/>
<name>A0A0D0BWE7_9AGAM</name>
<sequence length="71" mass="8037">MLFAVANKQVIALGLMEFSSERCFNDIMSRSYGRGGCVAIHTQTQVNYKRTVPEHIKTNSKPSEQRDFDAL</sequence>
<evidence type="ECO:0000313" key="2">
    <source>
        <dbReference type="Proteomes" id="UP000054485"/>
    </source>
</evidence>
<gene>
    <name evidence="1" type="ORF">CY34DRAFT_799624</name>
</gene>
<proteinExistence type="predicted"/>
<organism evidence="1 2">
    <name type="scientific">Suillus luteus UH-Slu-Lm8-n1</name>
    <dbReference type="NCBI Taxonomy" id="930992"/>
    <lineage>
        <taxon>Eukaryota</taxon>
        <taxon>Fungi</taxon>
        <taxon>Dikarya</taxon>
        <taxon>Basidiomycota</taxon>
        <taxon>Agaricomycotina</taxon>
        <taxon>Agaricomycetes</taxon>
        <taxon>Agaricomycetidae</taxon>
        <taxon>Boletales</taxon>
        <taxon>Suillineae</taxon>
        <taxon>Suillaceae</taxon>
        <taxon>Suillus</taxon>
    </lineage>
</organism>
<reference evidence="1 2" key="1">
    <citation type="submission" date="2014-04" db="EMBL/GenBank/DDBJ databases">
        <authorList>
            <consortium name="DOE Joint Genome Institute"/>
            <person name="Kuo A."/>
            <person name="Ruytinx J."/>
            <person name="Rineau F."/>
            <person name="Colpaert J."/>
            <person name="Kohler A."/>
            <person name="Nagy L.G."/>
            <person name="Floudas D."/>
            <person name="Copeland A."/>
            <person name="Barry K.W."/>
            <person name="Cichocki N."/>
            <person name="Veneault-Fourrey C."/>
            <person name="LaButti K."/>
            <person name="Lindquist E.A."/>
            <person name="Lipzen A."/>
            <person name="Lundell T."/>
            <person name="Morin E."/>
            <person name="Murat C."/>
            <person name="Sun H."/>
            <person name="Tunlid A."/>
            <person name="Henrissat B."/>
            <person name="Grigoriev I.V."/>
            <person name="Hibbett D.S."/>
            <person name="Martin F."/>
            <person name="Nordberg H.P."/>
            <person name="Cantor M.N."/>
            <person name="Hua S.X."/>
        </authorList>
    </citation>
    <scope>NUCLEOTIDE SEQUENCE [LARGE SCALE GENOMIC DNA]</scope>
    <source>
        <strain evidence="1 2">UH-Slu-Lm8-n1</strain>
    </source>
</reference>
<dbReference type="Proteomes" id="UP000054485">
    <property type="component" value="Unassembled WGS sequence"/>
</dbReference>
<dbReference type="EMBL" id="KN835149">
    <property type="protein sequence ID" value="KIK47263.1"/>
    <property type="molecule type" value="Genomic_DNA"/>
</dbReference>
<dbReference type="AlphaFoldDB" id="A0A0D0BWE7"/>
<evidence type="ECO:0000313" key="1">
    <source>
        <dbReference type="EMBL" id="KIK47263.1"/>
    </source>
</evidence>
<reference evidence="2" key="2">
    <citation type="submission" date="2015-01" db="EMBL/GenBank/DDBJ databases">
        <title>Evolutionary Origins and Diversification of the Mycorrhizal Mutualists.</title>
        <authorList>
            <consortium name="DOE Joint Genome Institute"/>
            <consortium name="Mycorrhizal Genomics Consortium"/>
            <person name="Kohler A."/>
            <person name="Kuo A."/>
            <person name="Nagy L.G."/>
            <person name="Floudas D."/>
            <person name="Copeland A."/>
            <person name="Barry K.W."/>
            <person name="Cichocki N."/>
            <person name="Veneault-Fourrey C."/>
            <person name="LaButti K."/>
            <person name="Lindquist E.A."/>
            <person name="Lipzen A."/>
            <person name="Lundell T."/>
            <person name="Morin E."/>
            <person name="Murat C."/>
            <person name="Riley R."/>
            <person name="Ohm R."/>
            <person name="Sun H."/>
            <person name="Tunlid A."/>
            <person name="Henrissat B."/>
            <person name="Grigoriev I.V."/>
            <person name="Hibbett D.S."/>
            <person name="Martin F."/>
        </authorList>
    </citation>
    <scope>NUCLEOTIDE SEQUENCE [LARGE SCALE GENOMIC DNA]</scope>
    <source>
        <strain evidence="2">UH-Slu-Lm8-n1</strain>
    </source>
</reference>